<organism evidence="2 3">
    <name type="scientific">Dimorphilus gyrociliatus</name>
    <dbReference type="NCBI Taxonomy" id="2664684"/>
    <lineage>
        <taxon>Eukaryota</taxon>
        <taxon>Metazoa</taxon>
        <taxon>Spiralia</taxon>
        <taxon>Lophotrochozoa</taxon>
        <taxon>Annelida</taxon>
        <taxon>Polychaeta</taxon>
        <taxon>Polychaeta incertae sedis</taxon>
        <taxon>Dinophilidae</taxon>
        <taxon>Dimorphilus</taxon>
    </lineage>
</organism>
<gene>
    <name evidence="2" type="ORF">DGYR_LOCUS7144</name>
</gene>
<dbReference type="Gene3D" id="1.10.10.60">
    <property type="entry name" value="Homeodomain-like"/>
    <property type="match status" value="2"/>
</dbReference>
<proteinExistence type="predicted"/>
<dbReference type="PANTHER" id="PTHR47595">
    <property type="entry name" value="HEAT SHOCK 70 KDA PROTEIN 14"/>
    <property type="match status" value="1"/>
</dbReference>
<sequence length="352" mass="41706">MNVEIQQVDEQELEIVEHNLDEKRLSEDSSGVSKSWPHAAILCLLENYKKFKNAVFSTDDESKPARQFKRKIWELVSNELRVKGFSMSAEESNQKFRNLKRTFRTLEDGKKGRDSIVRWKYYDLMEDILRDDENTDESLIIVTKEDHPPSYKWTDDSIHTLMKLYKELRDEFLSTNTKRRVWEKLARSMQESGFIVGADECDQKFRNLKRTFRVCLYNKLGKESITWPFFNMFWELFNHEYSVITVDEQGRTISTDNKIEITNMVKVKDEVRKRPVPTETGASSKKVRVEELPVETAPSETLEWEEFVKKDIEFKKSVKYSLELLHELMKEQHLEQKKCSELLAKLCQKFGD</sequence>
<dbReference type="AlphaFoldDB" id="A0A7I8VRC4"/>
<dbReference type="PANTHER" id="PTHR47595:SF1">
    <property type="entry name" value="MYB_SANT-LIKE DNA-BINDING DOMAIN-CONTAINING PROTEIN"/>
    <property type="match status" value="1"/>
</dbReference>
<evidence type="ECO:0000259" key="1">
    <source>
        <dbReference type="Pfam" id="PF13837"/>
    </source>
</evidence>
<reference evidence="2 3" key="1">
    <citation type="submission" date="2020-08" db="EMBL/GenBank/DDBJ databases">
        <authorList>
            <person name="Hejnol A."/>
        </authorList>
    </citation>
    <scope>NUCLEOTIDE SEQUENCE [LARGE SCALE GENOMIC DNA]</scope>
</reference>
<evidence type="ECO:0000313" key="2">
    <source>
        <dbReference type="EMBL" id="CAD5118828.1"/>
    </source>
</evidence>
<accession>A0A7I8VRC4</accession>
<dbReference type="Pfam" id="PF13837">
    <property type="entry name" value="Myb_DNA-bind_4"/>
    <property type="match status" value="2"/>
</dbReference>
<evidence type="ECO:0000313" key="3">
    <source>
        <dbReference type="Proteomes" id="UP000549394"/>
    </source>
</evidence>
<dbReference type="OrthoDB" id="6159879at2759"/>
<dbReference type="InterPro" id="IPR044822">
    <property type="entry name" value="Myb_DNA-bind_4"/>
</dbReference>
<name>A0A7I8VRC4_9ANNE</name>
<protein>
    <submittedName>
        <fullName evidence="2">DgyrCDS7506</fullName>
    </submittedName>
</protein>
<dbReference type="EMBL" id="CAJFCJ010000009">
    <property type="protein sequence ID" value="CAD5118828.1"/>
    <property type="molecule type" value="Genomic_DNA"/>
</dbReference>
<feature type="domain" description="Myb/SANT-like DNA-binding" evidence="1">
    <location>
        <begin position="34"/>
        <end position="128"/>
    </location>
</feature>
<comment type="caution">
    <text evidence="2">The sequence shown here is derived from an EMBL/GenBank/DDBJ whole genome shotgun (WGS) entry which is preliminary data.</text>
</comment>
<feature type="domain" description="Myb/SANT-like DNA-binding" evidence="1">
    <location>
        <begin position="151"/>
        <end position="233"/>
    </location>
</feature>
<keyword evidence="3" id="KW-1185">Reference proteome</keyword>
<dbReference type="Proteomes" id="UP000549394">
    <property type="component" value="Unassembled WGS sequence"/>
</dbReference>